<dbReference type="GO" id="GO:0034993">
    <property type="term" value="C:meiotic nuclear membrane microtubule tethering complex"/>
    <property type="evidence" value="ECO:0007669"/>
    <property type="project" value="TreeGrafter"/>
</dbReference>
<sequence length="1363" mass="150849">MLSQDKTDYTYSRSPSYSLDVNSDDNMDNYDVPFMSRRSYKASYVPSVTPHSRMPPKDTASSRRRSARLAAQNGEDFPDHSVSTQLPSHATIKPSQVRPRSVDPAMGRAKVAPRSLPGRRSTNQSGLFSENDYGREEQSLTHLYGLDEFDDTELSDTESSQANQKYSSSSVSSDWSSEESERLVNISTVISVISTIIYTIVYIVTYVPRATYRYLTSRSTSSLSSPKSHYKGHAISSFPGMLSHMLYTLVTRSLLMDVWLLTRVRQWISSLGVVALISDGLSKTFYTSSSIVEQQIVNTRRRRRSGGGGGFPCWICLFLLLLPILSSLYLFWGFVPFLLPLAKNETSETEKYAAVSEGMSVILTGLGDDSTPPPGVAGAGCLQCLKREDLTVLIAGLISKATENLQSQILEQDKQILVMLKHGSEQEKKISRLASQVEEYSRLSAIDKPDHLSVDISLEKELAEVKAQMRTLLHTDIRDVDESKNREQREDDSVKAFRADMVAFSDKISDLKKDFESTRNSQAALEVSLQKQESRSNENIEAALVPVRALQDEFALKLNDLEGRVSNLANLINVLESSSDNRKEQINSLLEQINSVEVDIVTVKSSLAQLGIKLENLKSGIGKRDEVEALSELKVDINNQNERLAEVQSYISGHDDKLRDVETAVGILKENLGAIQKTTVSLEESVARDKDTFMVLLEKTSSASLEKNEELAIKSEAKLEAFIESKVGTVTDEVVSLRQTVDSHGKMLHDLEKDGSEFRRNLGVVKEGIKKNSDIILSLETKLLELSNALNSSDQYEYSKQTNALMVVSNLHSMESELRNLKSQVEGMQGLHVAVDDSSSVSEVTLHQLTELQKESSKMNAQLNDATDSIARLSDDIYALKKSLKDLRQQTSSSNGSPINFVDIATDVESVQGDIGHLQSQINEIKQENKAQDGRIDGAITGSTNIEEQPTMHYGQPINLVSLQSEYDTFQSNMNEVETTVASLRQDIEDHERRLELIYRDRDNQYILEDQHTTLLMDITTLKYDISQLKASTGNTGESSEVAAGLLALTSRVASVEAGFAAMKSDDVGLADVSPEWKEEVDILKENVRSLQKQQTAASGNLGVGAGFHSEEDIANLKDDLSKLNAQYNSLNMHFNDCCQNKSEILGLGAFSAGHSSFGAGSSVNGTGQEEKIKGIVYGILNQYSADKTGMVDYALESAGGSIVSTRCSETYTSKTALLSIFGIPLWYVTNSPRTVIQPDVHPGNCWAFKGAIGFLVIQLSDTIKPTGFTMEHIPKSLSPTGNITSAPKNFSVWSLNDEYDTEGVLLGEYVYDDDGYPVQVFPVQIEDVKPTMMVELKIHSNYGSLEYTCLYRFRVHGDLHRT</sequence>
<feature type="domain" description="SUN" evidence="9">
    <location>
        <begin position="1200"/>
        <end position="1361"/>
    </location>
</feature>
<dbReference type="FunFam" id="2.60.120.260:FF:000009">
    <property type="entry name" value="SUN domain-containing protein 1 isoform X1"/>
    <property type="match status" value="1"/>
</dbReference>
<protein>
    <submittedName>
        <fullName evidence="10">SUN domain-containing protein 1</fullName>
    </submittedName>
</protein>
<feature type="transmembrane region" description="Helical" evidence="8">
    <location>
        <begin position="307"/>
        <end position="332"/>
    </location>
</feature>
<dbReference type="Proteomes" id="UP001152320">
    <property type="component" value="Chromosome 8"/>
</dbReference>
<feature type="compositionally biased region" description="Polar residues" evidence="7">
    <location>
        <begin position="9"/>
        <end position="21"/>
    </location>
</feature>
<keyword evidence="2 8" id="KW-0812">Transmembrane</keyword>
<dbReference type="PANTHER" id="PTHR12911">
    <property type="entry name" value="SAD1/UNC-84-LIKE PROTEIN-RELATED"/>
    <property type="match status" value="1"/>
</dbReference>
<dbReference type="InterPro" id="IPR045119">
    <property type="entry name" value="SUN1-5"/>
</dbReference>
<evidence type="ECO:0000256" key="7">
    <source>
        <dbReference type="SAM" id="MobiDB-lite"/>
    </source>
</evidence>
<feature type="compositionally biased region" description="Low complexity" evidence="7">
    <location>
        <begin position="158"/>
        <end position="172"/>
    </location>
</feature>
<feature type="coiled-coil region" evidence="6">
    <location>
        <begin position="811"/>
        <end position="928"/>
    </location>
</feature>
<evidence type="ECO:0000313" key="11">
    <source>
        <dbReference type="Proteomes" id="UP001152320"/>
    </source>
</evidence>
<dbReference type="GO" id="GO:0043495">
    <property type="term" value="F:protein-membrane adaptor activity"/>
    <property type="evidence" value="ECO:0007669"/>
    <property type="project" value="TreeGrafter"/>
</dbReference>
<comment type="caution">
    <text evidence="10">The sequence shown here is derived from an EMBL/GenBank/DDBJ whole genome shotgun (WGS) entry which is preliminary data.</text>
</comment>
<evidence type="ECO:0000256" key="5">
    <source>
        <dbReference type="ARBA" id="ARBA00023136"/>
    </source>
</evidence>
<feature type="transmembrane region" description="Helical" evidence="8">
    <location>
        <begin position="186"/>
        <end position="207"/>
    </location>
</feature>
<dbReference type="Gene3D" id="1.10.287.1490">
    <property type="match status" value="1"/>
</dbReference>
<dbReference type="InterPro" id="IPR012919">
    <property type="entry name" value="SUN_dom"/>
</dbReference>
<evidence type="ECO:0000256" key="2">
    <source>
        <dbReference type="ARBA" id="ARBA00022692"/>
    </source>
</evidence>
<feature type="region of interest" description="Disordered" evidence="7">
    <location>
        <begin position="42"/>
        <end position="134"/>
    </location>
</feature>
<feature type="transmembrane region" description="Helical" evidence="8">
    <location>
        <begin position="228"/>
        <end position="247"/>
    </location>
</feature>
<dbReference type="Gene3D" id="2.60.120.260">
    <property type="entry name" value="Galactose-binding domain-like"/>
    <property type="match status" value="1"/>
</dbReference>
<keyword evidence="3 8" id="KW-1133">Transmembrane helix</keyword>
<reference evidence="10" key="1">
    <citation type="submission" date="2021-10" db="EMBL/GenBank/DDBJ databases">
        <title>Tropical sea cucumber genome reveals ecological adaptation and Cuvierian tubules defense mechanism.</title>
        <authorList>
            <person name="Chen T."/>
        </authorList>
    </citation>
    <scope>NUCLEOTIDE SEQUENCE</scope>
    <source>
        <strain evidence="10">Nanhai2018</strain>
        <tissue evidence="10">Muscle</tissue>
    </source>
</reference>
<evidence type="ECO:0000256" key="1">
    <source>
        <dbReference type="ARBA" id="ARBA00004370"/>
    </source>
</evidence>
<evidence type="ECO:0000256" key="3">
    <source>
        <dbReference type="ARBA" id="ARBA00022989"/>
    </source>
</evidence>
<accession>A0A9Q1C3S9</accession>
<feature type="coiled-coil region" evidence="6">
    <location>
        <begin position="960"/>
        <end position="1001"/>
    </location>
</feature>
<gene>
    <name evidence="10" type="ORF">HOLleu_18520</name>
</gene>
<dbReference type="PANTHER" id="PTHR12911:SF8">
    <property type="entry name" value="KLAROID PROTEIN-RELATED"/>
    <property type="match status" value="1"/>
</dbReference>
<feature type="coiled-coil region" evidence="6">
    <location>
        <begin position="1074"/>
        <end position="1134"/>
    </location>
</feature>
<feature type="region of interest" description="Disordered" evidence="7">
    <location>
        <begin position="1"/>
        <end position="27"/>
    </location>
</feature>
<evidence type="ECO:0000313" key="10">
    <source>
        <dbReference type="EMBL" id="KAJ8037644.1"/>
    </source>
</evidence>
<comment type="subcellular location">
    <subcellularLocation>
        <location evidence="1">Membrane</location>
    </subcellularLocation>
</comment>
<organism evidence="10 11">
    <name type="scientific">Holothuria leucospilota</name>
    <name type="common">Black long sea cucumber</name>
    <name type="synonym">Mertensiothuria leucospilota</name>
    <dbReference type="NCBI Taxonomy" id="206669"/>
    <lineage>
        <taxon>Eukaryota</taxon>
        <taxon>Metazoa</taxon>
        <taxon>Echinodermata</taxon>
        <taxon>Eleutherozoa</taxon>
        <taxon>Echinozoa</taxon>
        <taxon>Holothuroidea</taxon>
        <taxon>Aspidochirotacea</taxon>
        <taxon>Aspidochirotida</taxon>
        <taxon>Holothuriidae</taxon>
        <taxon>Holothuria</taxon>
    </lineage>
</organism>
<dbReference type="PROSITE" id="PS51469">
    <property type="entry name" value="SUN"/>
    <property type="match status" value="1"/>
</dbReference>
<feature type="region of interest" description="Disordered" evidence="7">
    <location>
        <begin position="153"/>
        <end position="172"/>
    </location>
</feature>
<dbReference type="EMBL" id="JAIZAY010000008">
    <property type="protein sequence ID" value="KAJ8037644.1"/>
    <property type="molecule type" value="Genomic_DNA"/>
</dbReference>
<proteinExistence type="predicted"/>
<dbReference type="OrthoDB" id="342281at2759"/>
<dbReference type="Pfam" id="PF07738">
    <property type="entry name" value="Sad1_UNC"/>
    <property type="match status" value="1"/>
</dbReference>
<evidence type="ECO:0000256" key="4">
    <source>
        <dbReference type="ARBA" id="ARBA00023054"/>
    </source>
</evidence>
<keyword evidence="5 8" id="KW-0472">Membrane</keyword>
<evidence type="ECO:0000256" key="6">
    <source>
        <dbReference type="SAM" id="Coils"/>
    </source>
</evidence>
<keyword evidence="4 6" id="KW-0175">Coiled coil</keyword>
<evidence type="ECO:0000259" key="9">
    <source>
        <dbReference type="PROSITE" id="PS51469"/>
    </source>
</evidence>
<name>A0A9Q1C3S9_HOLLE</name>
<keyword evidence="11" id="KW-1185">Reference proteome</keyword>
<evidence type="ECO:0000256" key="8">
    <source>
        <dbReference type="SAM" id="Phobius"/>
    </source>
</evidence>